<dbReference type="PROSITE" id="PS01193">
    <property type="entry name" value="RIBOSOMAL_S8E"/>
    <property type="match status" value="1"/>
</dbReference>
<dbReference type="NCBIfam" id="TIGR00307">
    <property type="entry name" value="eS8"/>
    <property type="match status" value="1"/>
</dbReference>
<name>A0A0E3LL23_METBA</name>
<dbReference type="HOGENOM" id="CLU_080597_2_1_2"/>
<dbReference type="InterPro" id="IPR020919">
    <property type="entry name" value="Ribosomal_protein_eS8_arc"/>
</dbReference>
<dbReference type="AlphaFoldDB" id="A0A0E3LL23"/>
<accession>A0A0E3LL23</accession>
<keyword evidence="3 6" id="KW-0689">Ribosomal protein</keyword>
<dbReference type="InterPro" id="IPR022309">
    <property type="entry name" value="Ribosomal_Se8/biogenesis_NSA2"/>
</dbReference>
<dbReference type="Gene3D" id="2.40.10.310">
    <property type="match status" value="1"/>
</dbReference>
<dbReference type="InterPro" id="IPR018283">
    <property type="entry name" value="Ribosomal_eS8_CS"/>
</dbReference>
<sequence length="125" mass="13850">MRWQGSSRRKVTGGKVINARGKRKFEMGRESAETRISEIKRKNVHTMGGNRKVRLLQCDVANITNPKDGKTTSAPIETVLDNIANKHYIRRNILTKGSVIRTPLGTAKVTSRPGQDGVVNAVLIE</sequence>
<gene>
    <name evidence="6" type="primary">rps8e</name>
    <name evidence="7" type="ORF">MSBRW_1268</name>
</gene>
<proteinExistence type="inferred from homology"/>
<comment type="subunit">
    <text evidence="2 6">Part of the 30S ribosomal subunit.</text>
</comment>
<comment type="similarity">
    <text evidence="1 6">Belongs to the eukaryotic ribosomal protein eS8 family.</text>
</comment>
<dbReference type="PANTHER" id="PTHR10394">
    <property type="entry name" value="40S RIBOSOMAL PROTEIN S8"/>
    <property type="match status" value="1"/>
</dbReference>
<dbReference type="InterPro" id="IPR001047">
    <property type="entry name" value="Ribosomal_eS8"/>
</dbReference>
<protein>
    <recommendedName>
        <fullName evidence="5 6">Small ribosomal subunit protein eS8</fullName>
    </recommendedName>
</protein>
<dbReference type="SMR" id="A0A0E3LL23"/>
<dbReference type="HAMAP" id="MF_00029">
    <property type="entry name" value="Ribosomal_eS8"/>
    <property type="match status" value="1"/>
</dbReference>
<dbReference type="RefSeq" id="WP_011308377.1">
    <property type="nucleotide sequence ID" value="NZ_CP009526.1"/>
</dbReference>
<dbReference type="GO" id="GO:0006412">
    <property type="term" value="P:translation"/>
    <property type="evidence" value="ECO:0007669"/>
    <property type="project" value="UniProtKB-UniRule"/>
</dbReference>
<evidence type="ECO:0000256" key="6">
    <source>
        <dbReference type="HAMAP-Rule" id="MF_00029"/>
    </source>
</evidence>
<dbReference type="Pfam" id="PF01201">
    <property type="entry name" value="Ribosomal_S8e"/>
    <property type="match status" value="1"/>
</dbReference>
<evidence type="ECO:0000256" key="5">
    <source>
        <dbReference type="ARBA" id="ARBA00035277"/>
    </source>
</evidence>
<dbReference type="FunFam" id="2.40.10.310:FF:000002">
    <property type="entry name" value="30S ribosomal protein S8e"/>
    <property type="match status" value="1"/>
</dbReference>
<evidence type="ECO:0000313" key="7">
    <source>
        <dbReference type="EMBL" id="AKB50521.1"/>
    </source>
</evidence>
<dbReference type="GO" id="GO:1990904">
    <property type="term" value="C:ribonucleoprotein complex"/>
    <property type="evidence" value="ECO:0007669"/>
    <property type="project" value="UniProtKB-KW"/>
</dbReference>
<reference evidence="7 8" key="1">
    <citation type="submission" date="2014-07" db="EMBL/GenBank/DDBJ databases">
        <title>Methanogenic archaea and the global carbon cycle.</title>
        <authorList>
            <person name="Henriksen J.R."/>
            <person name="Luke J."/>
            <person name="Reinhart S."/>
            <person name="Benedict M.N."/>
            <person name="Youngblut N.D."/>
            <person name="Metcalf M.E."/>
            <person name="Whitaker R.J."/>
            <person name="Metcalf W.W."/>
        </authorList>
    </citation>
    <scope>NUCLEOTIDE SEQUENCE [LARGE SCALE GENOMIC DNA]</scope>
    <source>
        <strain evidence="7 8">Wiesmoor</strain>
    </source>
</reference>
<keyword evidence="4 6" id="KW-0687">Ribonucleoprotein</keyword>
<dbReference type="GeneID" id="24822734"/>
<evidence type="ECO:0000256" key="1">
    <source>
        <dbReference type="ARBA" id="ARBA00005257"/>
    </source>
</evidence>
<dbReference type="CDD" id="cd11382">
    <property type="entry name" value="Ribosomal_S8e"/>
    <property type="match status" value="1"/>
</dbReference>
<dbReference type="GO" id="GO:0005840">
    <property type="term" value="C:ribosome"/>
    <property type="evidence" value="ECO:0007669"/>
    <property type="project" value="UniProtKB-KW"/>
</dbReference>
<evidence type="ECO:0000256" key="2">
    <source>
        <dbReference type="ARBA" id="ARBA00011458"/>
    </source>
</evidence>
<dbReference type="GO" id="GO:0003735">
    <property type="term" value="F:structural constituent of ribosome"/>
    <property type="evidence" value="ECO:0007669"/>
    <property type="project" value="InterPro"/>
</dbReference>
<evidence type="ECO:0000313" key="8">
    <source>
        <dbReference type="Proteomes" id="UP000033038"/>
    </source>
</evidence>
<organism evidence="7 8">
    <name type="scientific">Methanosarcina barkeri str. Wiesmoor</name>
    <dbReference type="NCBI Taxonomy" id="1434109"/>
    <lineage>
        <taxon>Archaea</taxon>
        <taxon>Methanobacteriati</taxon>
        <taxon>Methanobacteriota</taxon>
        <taxon>Stenosarchaea group</taxon>
        <taxon>Methanomicrobia</taxon>
        <taxon>Methanosarcinales</taxon>
        <taxon>Methanosarcinaceae</taxon>
        <taxon>Methanosarcina</taxon>
    </lineage>
</organism>
<dbReference type="Proteomes" id="UP000033038">
    <property type="component" value="Chromosome"/>
</dbReference>
<evidence type="ECO:0000256" key="3">
    <source>
        <dbReference type="ARBA" id="ARBA00022980"/>
    </source>
</evidence>
<dbReference type="KEGG" id="mbw:MSBRW_1268"/>
<dbReference type="PATRIC" id="fig|1434109.4.peg.1595"/>
<evidence type="ECO:0000256" key="4">
    <source>
        <dbReference type="ARBA" id="ARBA00023274"/>
    </source>
</evidence>
<dbReference type="EMBL" id="CP009526">
    <property type="protein sequence ID" value="AKB50521.1"/>
    <property type="molecule type" value="Genomic_DNA"/>
</dbReference>